<protein>
    <submittedName>
        <fullName evidence="2">Uncharacterized protein</fullName>
    </submittedName>
</protein>
<keyword evidence="3" id="KW-1185">Reference proteome</keyword>
<organism evidence="2 3">
    <name type="scientific">Methanosphaera stadtmanae (strain ATCC 43021 / DSM 3091 / JCM 11832 / MCB-3)</name>
    <dbReference type="NCBI Taxonomy" id="339860"/>
    <lineage>
        <taxon>Archaea</taxon>
        <taxon>Methanobacteriati</taxon>
        <taxon>Methanobacteriota</taxon>
        <taxon>Methanomada group</taxon>
        <taxon>Methanobacteria</taxon>
        <taxon>Methanobacteriales</taxon>
        <taxon>Methanobacteriaceae</taxon>
        <taxon>Methanosphaera</taxon>
    </lineage>
</organism>
<dbReference type="KEGG" id="mst:Msp_0955"/>
<feature type="transmembrane region" description="Helical" evidence="1">
    <location>
        <begin position="47"/>
        <end position="73"/>
    </location>
</feature>
<sequence length="75" mass="9229">MILFYYETKLLHDLVDVKFQFHYDLILLLFSIILISCSTTFQFHYDLILFTVFVVVPFVIFIFQFHYDLILFFME</sequence>
<dbReference type="EMBL" id="CP000102">
    <property type="protein sequence ID" value="ABC57343.1"/>
    <property type="molecule type" value="Genomic_DNA"/>
</dbReference>
<evidence type="ECO:0000313" key="2">
    <source>
        <dbReference type="EMBL" id="ABC57343.1"/>
    </source>
</evidence>
<reference evidence="2 3" key="1">
    <citation type="journal article" date="2006" name="J. Bacteriol.">
        <title>The genome sequence of Methanosphaera stadtmanae reveals why this human intestinal archaeon is restricted to methanol and H2 for methane formation and ATP synthesis.</title>
        <authorList>
            <person name="Fricke W.F."/>
            <person name="Seedorf H."/>
            <person name="Henne A."/>
            <person name="Kruer M."/>
            <person name="Liesegang H."/>
            <person name="Hedderich R."/>
            <person name="Gottschalk G."/>
            <person name="Thauer R.K."/>
        </authorList>
    </citation>
    <scope>NUCLEOTIDE SEQUENCE [LARGE SCALE GENOMIC DNA]</scope>
    <source>
        <strain evidence="3">ATCC 43021 / DSM 3091 / JCM 11832 / MCB-3</strain>
    </source>
</reference>
<proteinExistence type="predicted"/>
<feature type="transmembrane region" description="Helical" evidence="1">
    <location>
        <begin position="21"/>
        <end position="41"/>
    </location>
</feature>
<keyword evidence="1" id="KW-0812">Transmembrane</keyword>
<name>Q2NFR0_METST</name>
<gene>
    <name evidence="2" type="ordered locus">Msp_0955</name>
</gene>
<evidence type="ECO:0000256" key="1">
    <source>
        <dbReference type="SAM" id="Phobius"/>
    </source>
</evidence>
<dbReference type="Proteomes" id="UP000001931">
    <property type="component" value="Chromosome"/>
</dbReference>
<keyword evidence="1" id="KW-0472">Membrane</keyword>
<accession>Q2NFR0</accession>
<evidence type="ECO:0000313" key="3">
    <source>
        <dbReference type="Proteomes" id="UP000001931"/>
    </source>
</evidence>
<dbReference type="AlphaFoldDB" id="Q2NFR0"/>
<dbReference type="HOGENOM" id="CLU_2712907_0_0_2"/>
<keyword evidence="1" id="KW-1133">Transmembrane helix</keyword>